<dbReference type="Pfam" id="PF02470">
    <property type="entry name" value="MlaD"/>
    <property type="match status" value="1"/>
</dbReference>
<reference evidence="5 6" key="1">
    <citation type="submission" date="2018-03" db="EMBL/GenBank/DDBJ databases">
        <title>Genomic Encyclopedia of Type Strains, Phase III (KMG-III): the genomes of soil and plant-associated and newly described type strains.</title>
        <authorList>
            <person name="Whitman W."/>
        </authorList>
    </citation>
    <scope>NUCLEOTIDE SEQUENCE [LARGE SCALE GENOMIC DNA]</scope>
    <source>
        <strain evidence="5 6">CGMCC 4.7125</strain>
    </source>
</reference>
<organism evidence="5 6">
    <name type="scientific">Prauserella shujinwangii</name>
    <dbReference type="NCBI Taxonomy" id="1453103"/>
    <lineage>
        <taxon>Bacteria</taxon>
        <taxon>Bacillati</taxon>
        <taxon>Actinomycetota</taxon>
        <taxon>Actinomycetes</taxon>
        <taxon>Pseudonocardiales</taxon>
        <taxon>Pseudonocardiaceae</taxon>
        <taxon>Prauserella</taxon>
    </lineage>
</organism>
<dbReference type="InterPro" id="IPR052336">
    <property type="entry name" value="MlaD_Phospholipid_Transporter"/>
</dbReference>
<dbReference type="AlphaFoldDB" id="A0A2T0LL22"/>
<dbReference type="InterPro" id="IPR024516">
    <property type="entry name" value="Mce_C"/>
</dbReference>
<keyword evidence="2" id="KW-1133">Transmembrane helix</keyword>
<dbReference type="PANTHER" id="PTHR33371:SF19">
    <property type="entry name" value="MCE-FAMILY PROTEIN MCE4A"/>
    <property type="match status" value="1"/>
</dbReference>
<evidence type="ECO:0000256" key="2">
    <source>
        <dbReference type="SAM" id="Phobius"/>
    </source>
</evidence>
<dbReference type="GO" id="GO:0005576">
    <property type="term" value="C:extracellular region"/>
    <property type="evidence" value="ECO:0007669"/>
    <property type="project" value="TreeGrafter"/>
</dbReference>
<feature type="region of interest" description="Disordered" evidence="1">
    <location>
        <begin position="325"/>
        <end position="349"/>
    </location>
</feature>
<evidence type="ECO:0000259" key="4">
    <source>
        <dbReference type="Pfam" id="PF11887"/>
    </source>
</evidence>
<dbReference type="PANTHER" id="PTHR33371">
    <property type="entry name" value="INTERMEMBRANE PHOSPHOLIPID TRANSPORT SYSTEM BINDING PROTEIN MLAD-RELATED"/>
    <property type="match status" value="1"/>
</dbReference>
<dbReference type="OrthoDB" id="3460188at2"/>
<protein>
    <submittedName>
        <fullName evidence="5">Phospholipid/cholesterol/gamma-HCH transport system substrate-binding protein</fullName>
    </submittedName>
</protein>
<keyword evidence="2" id="KW-0812">Transmembrane</keyword>
<dbReference type="InterPro" id="IPR005693">
    <property type="entry name" value="Mce"/>
</dbReference>
<dbReference type="RefSeq" id="WP_106182246.1">
    <property type="nucleotide sequence ID" value="NZ_PVNH01000014.1"/>
</dbReference>
<feature type="domain" description="Mammalian cell entry C-terminal" evidence="4">
    <location>
        <begin position="125"/>
        <end position="331"/>
    </location>
</feature>
<evidence type="ECO:0000313" key="6">
    <source>
        <dbReference type="Proteomes" id="UP000238362"/>
    </source>
</evidence>
<sequence length="396" mass="41865">MTGDRGRLRYHAFGVVFLLLLAGLGWFAVAVYQKSFTRTVDVTLHAGRAGTQLTENADVKVNGVLVGTVRDIRLGEPGRGIEVGLALDPAFAGQLPANVTARLLPKTLFGQRYVSLVLPEEPAPVPLRAGAEIRQDRDPGSVELEQALNDLLPVLRTVQPQKLASTLGAVAQALEGRGELLGRTLETLGGYLARLNPAVPELREAITRFADAVDGYQAAAPDLVSAFADLRATGVTLARHDDDLGALLRTVTGAAHELERFTGTNREEIIGLAAASEPTLRLLAEYSPVFPCLAEAAARLKPQVERVLGAGTDEPGLHVDLTLKPAERPRRTAPSPPPGPWCPAAGGPAPAAYSTAEHRLLTELIAAGQGSRPAEVPGWGALLVGPLLRGTEVTLR</sequence>
<accession>A0A2T0LL22</accession>
<dbReference type="GO" id="GO:0051701">
    <property type="term" value="P:biological process involved in interaction with host"/>
    <property type="evidence" value="ECO:0007669"/>
    <property type="project" value="TreeGrafter"/>
</dbReference>
<name>A0A2T0LL22_9PSEU</name>
<dbReference type="NCBIfam" id="TIGR00996">
    <property type="entry name" value="Mtu_fam_mce"/>
    <property type="match status" value="1"/>
</dbReference>
<dbReference type="EMBL" id="PVNH01000014">
    <property type="protein sequence ID" value="PRX43660.1"/>
    <property type="molecule type" value="Genomic_DNA"/>
</dbReference>
<keyword evidence="6" id="KW-1185">Reference proteome</keyword>
<gene>
    <name evidence="5" type="ORF">B0I33_114121</name>
</gene>
<evidence type="ECO:0000256" key="1">
    <source>
        <dbReference type="SAM" id="MobiDB-lite"/>
    </source>
</evidence>
<keyword evidence="2" id="KW-0472">Membrane</keyword>
<evidence type="ECO:0000313" key="5">
    <source>
        <dbReference type="EMBL" id="PRX43660.1"/>
    </source>
</evidence>
<feature type="domain" description="Mce/MlaD" evidence="3">
    <location>
        <begin position="39"/>
        <end position="117"/>
    </location>
</feature>
<dbReference type="Proteomes" id="UP000238362">
    <property type="component" value="Unassembled WGS sequence"/>
</dbReference>
<evidence type="ECO:0000259" key="3">
    <source>
        <dbReference type="Pfam" id="PF02470"/>
    </source>
</evidence>
<dbReference type="InterPro" id="IPR003399">
    <property type="entry name" value="Mce/MlaD"/>
</dbReference>
<proteinExistence type="predicted"/>
<feature type="transmembrane region" description="Helical" evidence="2">
    <location>
        <begin position="12"/>
        <end position="32"/>
    </location>
</feature>
<comment type="caution">
    <text evidence="5">The sequence shown here is derived from an EMBL/GenBank/DDBJ whole genome shotgun (WGS) entry which is preliminary data.</text>
</comment>
<dbReference type="Pfam" id="PF11887">
    <property type="entry name" value="Mce4_CUP1"/>
    <property type="match status" value="1"/>
</dbReference>